<evidence type="ECO:0000256" key="1">
    <source>
        <dbReference type="SAM" id="MobiDB-lite"/>
    </source>
</evidence>
<keyword evidence="3" id="KW-1185">Reference proteome</keyword>
<name>A0A0C3Q0V9_9AGAM</name>
<reference evidence="2 3" key="1">
    <citation type="submission" date="2014-04" db="EMBL/GenBank/DDBJ databases">
        <authorList>
            <consortium name="DOE Joint Genome Institute"/>
            <person name="Kuo A."/>
            <person name="Girlanda M."/>
            <person name="Perotto S."/>
            <person name="Kohler A."/>
            <person name="Nagy L.G."/>
            <person name="Floudas D."/>
            <person name="Copeland A."/>
            <person name="Barry K.W."/>
            <person name="Cichocki N."/>
            <person name="Veneault-Fourrey C."/>
            <person name="LaButti K."/>
            <person name="Lindquist E.A."/>
            <person name="Lipzen A."/>
            <person name="Lundell T."/>
            <person name="Morin E."/>
            <person name="Murat C."/>
            <person name="Sun H."/>
            <person name="Tunlid A."/>
            <person name="Henrissat B."/>
            <person name="Grigoriev I.V."/>
            <person name="Hibbett D.S."/>
            <person name="Martin F."/>
            <person name="Nordberg H.P."/>
            <person name="Cantor M.N."/>
            <person name="Hua S.X."/>
        </authorList>
    </citation>
    <scope>NUCLEOTIDE SEQUENCE [LARGE SCALE GENOMIC DNA]</scope>
    <source>
        <strain evidence="2 3">MUT 4182</strain>
    </source>
</reference>
<sequence length="109" mass="12592">DSSDFELEPEPEPESESGDNQFSALQSKYLQRRTKLGQDRKEACMANPNLSNLVSASIFRRVWEDGFQSDEFSMDEEEKLDVHKDQDQMVYLVQQPSWLSRKASSVLTE</sequence>
<evidence type="ECO:0000313" key="3">
    <source>
        <dbReference type="Proteomes" id="UP000054248"/>
    </source>
</evidence>
<dbReference type="AlphaFoldDB" id="A0A0C3Q0V9"/>
<protein>
    <submittedName>
        <fullName evidence="2">Uncharacterized protein</fullName>
    </submittedName>
</protein>
<gene>
    <name evidence="2" type="ORF">M407DRAFT_34722</name>
</gene>
<proteinExistence type="predicted"/>
<feature type="compositionally biased region" description="Acidic residues" evidence="1">
    <location>
        <begin position="1"/>
        <end position="17"/>
    </location>
</feature>
<dbReference type="HOGENOM" id="CLU_2190385_0_0_1"/>
<feature type="region of interest" description="Disordered" evidence="1">
    <location>
        <begin position="1"/>
        <end position="22"/>
    </location>
</feature>
<dbReference type="EMBL" id="KN823872">
    <property type="protein sequence ID" value="KIO15689.1"/>
    <property type="molecule type" value="Genomic_DNA"/>
</dbReference>
<dbReference type="Proteomes" id="UP000054248">
    <property type="component" value="Unassembled WGS sequence"/>
</dbReference>
<accession>A0A0C3Q0V9</accession>
<reference evidence="3" key="2">
    <citation type="submission" date="2015-01" db="EMBL/GenBank/DDBJ databases">
        <title>Evolutionary Origins and Diversification of the Mycorrhizal Mutualists.</title>
        <authorList>
            <consortium name="DOE Joint Genome Institute"/>
            <consortium name="Mycorrhizal Genomics Consortium"/>
            <person name="Kohler A."/>
            <person name="Kuo A."/>
            <person name="Nagy L.G."/>
            <person name="Floudas D."/>
            <person name="Copeland A."/>
            <person name="Barry K.W."/>
            <person name="Cichocki N."/>
            <person name="Veneault-Fourrey C."/>
            <person name="LaButti K."/>
            <person name="Lindquist E.A."/>
            <person name="Lipzen A."/>
            <person name="Lundell T."/>
            <person name="Morin E."/>
            <person name="Murat C."/>
            <person name="Riley R."/>
            <person name="Ohm R."/>
            <person name="Sun H."/>
            <person name="Tunlid A."/>
            <person name="Henrissat B."/>
            <person name="Grigoriev I.V."/>
            <person name="Hibbett D.S."/>
            <person name="Martin F."/>
        </authorList>
    </citation>
    <scope>NUCLEOTIDE SEQUENCE [LARGE SCALE GENOMIC DNA]</scope>
    <source>
        <strain evidence="3">MUT 4182</strain>
    </source>
</reference>
<organism evidence="2 3">
    <name type="scientific">Tulasnella calospora MUT 4182</name>
    <dbReference type="NCBI Taxonomy" id="1051891"/>
    <lineage>
        <taxon>Eukaryota</taxon>
        <taxon>Fungi</taxon>
        <taxon>Dikarya</taxon>
        <taxon>Basidiomycota</taxon>
        <taxon>Agaricomycotina</taxon>
        <taxon>Agaricomycetes</taxon>
        <taxon>Cantharellales</taxon>
        <taxon>Tulasnellaceae</taxon>
        <taxon>Tulasnella</taxon>
    </lineage>
</organism>
<evidence type="ECO:0000313" key="2">
    <source>
        <dbReference type="EMBL" id="KIO15689.1"/>
    </source>
</evidence>
<feature type="non-terminal residue" evidence="2">
    <location>
        <position position="1"/>
    </location>
</feature>